<proteinExistence type="predicted"/>
<sequence length="142" mass="15987">MRMRDYQGTIWPNRAHNKVAFKLPVVNATQDPYERPPPYIPTTIYRHMQPPYATASSYQPPPPSVLDNLTREPAAVYYAPHQNNLPPGCYRPTEPPQATDMLNIAIQRRQQVQVEKKPPGCGSSTCALFLCCLALCCCEVTI</sequence>
<dbReference type="EMBL" id="ML210213">
    <property type="protein sequence ID" value="TFK23720.1"/>
    <property type="molecule type" value="Genomic_DNA"/>
</dbReference>
<organism evidence="1 2">
    <name type="scientific">Coprinopsis marcescibilis</name>
    <name type="common">Agaric fungus</name>
    <name type="synonym">Psathyrella marcescibilis</name>
    <dbReference type="NCBI Taxonomy" id="230819"/>
    <lineage>
        <taxon>Eukaryota</taxon>
        <taxon>Fungi</taxon>
        <taxon>Dikarya</taxon>
        <taxon>Basidiomycota</taxon>
        <taxon>Agaricomycotina</taxon>
        <taxon>Agaricomycetes</taxon>
        <taxon>Agaricomycetidae</taxon>
        <taxon>Agaricales</taxon>
        <taxon>Agaricineae</taxon>
        <taxon>Psathyrellaceae</taxon>
        <taxon>Coprinopsis</taxon>
    </lineage>
</organism>
<name>A0A5C3KT13_COPMA</name>
<dbReference type="Proteomes" id="UP000307440">
    <property type="component" value="Unassembled WGS sequence"/>
</dbReference>
<evidence type="ECO:0000313" key="1">
    <source>
        <dbReference type="EMBL" id="TFK23720.1"/>
    </source>
</evidence>
<protein>
    <submittedName>
        <fullName evidence="1">Uncharacterized protein</fullName>
    </submittedName>
</protein>
<reference evidence="1 2" key="1">
    <citation type="journal article" date="2019" name="Nat. Ecol. Evol.">
        <title>Megaphylogeny resolves global patterns of mushroom evolution.</title>
        <authorList>
            <person name="Varga T."/>
            <person name="Krizsan K."/>
            <person name="Foldi C."/>
            <person name="Dima B."/>
            <person name="Sanchez-Garcia M."/>
            <person name="Sanchez-Ramirez S."/>
            <person name="Szollosi G.J."/>
            <person name="Szarkandi J.G."/>
            <person name="Papp V."/>
            <person name="Albert L."/>
            <person name="Andreopoulos W."/>
            <person name="Angelini C."/>
            <person name="Antonin V."/>
            <person name="Barry K.W."/>
            <person name="Bougher N.L."/>
            <person name="Buchanan P."/>
            <person name="Buyck B."/>
            <person name="Bense V."/>
            <person name="Catcheside P."/>
            <person name="Chovatia M."/>
            <person name="Cooper J."/>
            <person name="Damon W."/>
            <person name="Desjardin D."/>
            <person name="Finy P."/>
            <person name="Geml J."/>
            <person name="Haridas S."/>
            <person name="Hughes K."/>
            <person name="Justo A."/>
            <person name="Karasinski D."/>
            <person name="Kautmanova I."/>
            <person name="Kiss B."/>
            <person name="Kocsube S."/>
            <person name="Kotiranta H."/>
            <person name="LaButti K.M."/>
            <person name="Lechner B.E."/>
            <person name="Liimatainen K."/>
            <person name="Lipzen A."/>
            <person name="Lukacs Z."/>
            <person name="Mihaltcheva S."/>
            <person name="Morgado L.N."/>
            <person name="Niskanen T."/>
            <person name="Noordeloos M.E."/>
            <person name="Ohm R.A."/>
            <person name="Ortiz-Santana B."/>
            <person name="Ovrebo C."/>
            <person name="Racz N."/>
            <person name="Riley R."/>
            <person name="Savchenko A."/>
            <person name="Shiryaev A."/>
            <person name="Soop K."/>
            <person name="Spirin V."/>
            <person name="Szebenyi C."/>
            <person name="Tomsovsky M."/>
            <person name="Tulloss R.E."/>
            <person name="Uehling J."/>
            <person name="Grigoriev I.V."/>
            <person name="Vagvolgyi C."/>
            <person name="Papp T."/>
            <person name="Martin F.M."/>
            <person name="Miettinen O."/>
            <person name="Hibbett D.S."/>
            <person name="Nagy L.G."/>
        </authorList>
    </citation>
    <scope>NUCLEOTIDE SEQUENCE [LARGE SCALE GENOMIC DNA]</scope>
    <source>
        <strain evidence="1 2">CBS 121175</strain>
    </source>
</reference>
<gene>
    <name evidence="1" type="ORF">FA15DRAFT_670193</name>
</gene>
<evidence type="ECO:0000313" key="2">
    <source>
        <dbReference type="Proteomes" id="UP000307440"/>
    </source>
</evidence>
<keyword evidence="2" id="KW-1185">Reference proteome</keyword>
<accession>A0A5C3KT13</accession>
<dbReference type="AlphaFoldDB" id="A0A5C3KT13"/>